<proteinExistence type="predicted"/>
<comment type="caution">
    <text evidence="2">The sequence shown here is derived from an EMBL/GenBank/DDBJ whole genome shotgun (WGS) entry which is preliminary data.</text>
</comment>
<dbReference type="AlphaFoldDB" id="A0A081QLE6"/>
<evidence type="ECO:0000313" key="3">
    <source>
        <dbReference type="Proteomes" id="UP000028089"/>
    </source>
</evidence>
<accession>A0A081QLE6</accession>
<evidence type="ECO:0000313" key="2">
    <source>
        <dbReference type="EMBL" id="KEQ43769.1"/>
    </source>
</evidence>
<sequence>MDKKKMILTSLASVTVLGAVFAVSQQSVVKADAPTATSTSGETGATPVVKTPKTEVEKAKEDLTEALKQIPDNELLDKKSRRRIIKGC</sequence>
<dbReference type="EMBL" id="JPFY01000015">
    <property type="protein sequence ID" value="KEQ43769.1"/>
    <property type="molecule type" value="Genomic_DNA"/>
</dbReference>
<gene>
    <name evidence="2" type="ORF">SK578_1973</name>
</gene>
<reference evidence="2 3" key="1">
    <citation type="submission" date="2014-05" db="EMBL/GenBank/DDBJ databases">
        <authorList>
            <person name="Daugherty S.C."/>
            <person name="Tallon L.J."/>
            <person name="Sadzewicz L."/>
            <person name="Kilian M."/>
            <person name="Tettelin H."/>
        </authorList>
    </citation>
    <scope>NUCLEOTIDE SEQUENCE [LARGE SCALE GENOMIC DNA]</scope>
    <source>
        <strain evidence="2 3">SK578</strain>
    </source>
</reference>
<name>A0A081QLE6_STRMT</name>
<dbReference type="PATRIC" id="fig|28037.93.peg.1918"/>
<dbReference type="RefSeq" id="WP_042751825.1">
    <property type="nucleotide sequence ID" value="NZ_JALDWG010000002.1"/>
</dbReference>
<evidence type="ECO:0000256" key="1">
    <source>
        <dbReference type="SAM" id="SignalP"/>
    </source>
</evidence>
<protein>
    <submittedName>
        <fullName evidence="2">Putative LPXTG-motif cell wall anchor domain protein</fullName>
    </submittedName>
</protein>
<organism evidence="2 3">
    <name type="scientific">Streptococcus mitis</name>
    <dbReference type="NCBI Taxonomy" id="28037"/>
    <lineage>
        <taxon>Bacteria</taxon>
        <taxon>Bacillati</taxon>
        <taxon>Bacillota</taxon>
        <taxon>Bacilli</taxon>
        <taxon>Lactobacillales</taxon>
        <taxon>Streptococcaceae</taxon>
        <taxon>Streptococcus</taxon>
        <taxon>Streptococcus mitis group</taxon>
    </lineage>
</organism>
<dbReference type="Proteomes" id="UP000028089">
    <property type="component" value="Unassembled WGS sequence"/>
</dbReference>
<keyword evidence="1" id="KW-0732">Signal</keyword>
<feature type="chain" id="PRO_5039595737" evidence="1">
    <location>
        <begin position="23"/>
        <end position="88"/>
    </location>
</feature>
<feature type="signal peptide" evidence="1">
    <location>
        <begin position="1"/>
        <end position="22"/>
    </location>
</feature>